<accession>A0A5B7K281</accession>
<reference evidence="1 2" key="1">
    <citation type="submission" date="2019-05" db="EMBL/GenBank/DDBJ databases">
        <title>Another draft genome of Portunus trituberculatus and its Hox gene families provides insights of decapod evolution.</title>
        <authorList>
            <person name="Jeong J.-H."/>
            <person name="Song I."/>
            <person name="Kim S."/>
            <person name="Choi T."/>
            <person name="Kim D."/>
            <person name="Ryu S."/>
            <person name="Kim W."/>
        </authorList>
    </citation>
    <scope>NUCLEOTIDE SEQUENCE [LARGE SCALE GENOMIC DNA]</scope>
    <source>
        <tissue evidence="1">Muscle</tissue>
    </source>
</reference>
<comment type="caution">
    <text evidence="1">The sequence shown here is derived from an EMBL/GenBank/DDBJ whole genome shotgun (WGS) entry which is preliminary data.</text>
</comment>
<name>A0A5B7K281_PORTR</name>
<dbReference type="EMBL" id="VSRR010141128">
    <property type="protein sequence ID" value="MPD04452.1"/>
    <property type="molecule type" value="Genomic_DNA"/>
</dbReference>
<evidence type="ECO:0000313" key="2">
    <source>
        <dbReference type="Proteomes" id="UP000324222"/>
    </source>
</evidence>
<keyword evidence="2" id="KW-1185">Reference proteome</keyword>
<organism evidence="1 2">
    <name type="scientific">Portunus trituberculatus</name>
    <name type="common">Swimming crab</name>
    <name type="synonym">Neptunus trituberculatus</name>
    <dbReference type="NCBI Taxonomy" id="210409"/>
    <lineage>
        <taxon>Eukaryota</taxon>
        <taxon>Metazoa</taxon>
        <taxon>Ecdysozoa</taxon>
        <taxon>Arthropoda</taxon>
        <taxon>Crustacea</taxon>
        <taxon>Multicrustacea</taxon>
        <taxon>Malacostraca</taxon>
        <taxon>Eumalacostraca</taxon>
        <taxon>Eucarida</taxon>
        <taxon>Decapoda</taxon>
        <taxon>Pleocyemata</taxon>
        <taxon>Brachyura</taxon>
        <taxon>Eubrachyura</taxon>
        <taxon>Portunoidea</taxon>
        <taxon>Portunidae</taxon>
        <taxon>Portuninae</taxon>
        <taxon>Portunus</taxon>
    </lineage>
</organism>
<proteinExistence type="predicted"/>
<sequence length="54" mass="5927">MLHLFLSFIAIFLLTALLILLTACLSSSCGLAAEDFLLLNPILSNSLMQELTSW</sequence>
<dbReference type="Proteomes" id="UP000324222">
    <property type="component" value="Unassembled WGS sequence"/>
</dbReference>
<protein>
    <submittedName>
        <fullName evidence="1">Uncharacterized protein</fullName>
    </submittedName>
</protein>
<dbReference type="AlphaFoldDB" id="A0A5B7K281"/>
<gene>
    <name evidence="1" type="ORF">E2C01_100143</name>
</gene>
<evidence type="ECO:0000313" key="1">
    <source>
        <dbReference type="EMBL" id="MPD04452.1"/>
    </source>
</evidence>